<evidence type="ECO:0000313" key="1">
    <source>
        <dbReference type="EMBL" id="ASV96825.1"/>
    </source>
</evidence>
<dbReference type="AlphaFoldDB" id="A0A248VCN6"/>
<gene>
    <name evidence="1" type="ORF">CJU94_00730</name>
</gene>
<sequence>MRHLRHTSGATNKSTFRRSIICLQKAFVSLSAFNSGDATKIQFIADLGVKSVRSQQKNWAWHVANEKSFTDKTSADDKIIGFEYQYYYFLDRILNLKSGQTVGLEVKDDVHTSLDADFNILVQLKHTVRNNSKGDPVALTELDSDLWKTIYNWSQVISDEAEGRKLPPQQLQFIEKTEFHLVSNKSESRQNEFLQTLDRFKAGEVDFNTLSNRLKYLEEKTADESIKGYIAAVRKLRVAVLEEFFRRIYIELELDDIIGRVKCSLLEKIIDEDKIETVFARLDSSIRTDNFIAVKRGESILISFDDFMKRYRRIFDDGRTKKLVFPRFTPELPDDIFAQRFIRRLLEIGDISESDEELAVDYTTYKLRISRYLQQWVQEGDLVSEEIDAFHEEVFVRWRNEFRVAFRGCSTPHQIIDAAMGLLITLRRDKFKLGDTELSTTLSNGELYYLSDAGQIGWHKDWSANEQ</sequence>
<proteinExistence type="predicted"/>
<dbReference type="KEGG" id="parb:CJU94_00730"/>
<evidence type="ECO:0008006" key="3">
    <source>
        <dbReference type="Google" id="ProtNLM"/>
    </source>
</evidence>
<accession>A0A248VCN6</accession>
<keyword evidence="2" id="KW-1185">Reference proteome</keyword>
<protein>
    <recommendedName>
        <fullName evidence="3">CD-NTase associated protein 4-like DNA endonuclease domain-containing protein</fullName>
    </recommendedName>
</protein>
<dbReference type="Proteomes" id="UP000215158">
    <property type="component" value="Chromosome 1"/>
</dbReference>
<name>A0A248VCN6_9BURK</name>
<evidence type="ECO:0000313" key="2">
    <source>
        <dbReference type="Proteomes" id="UP000215158"/>
    </source>
</evidence>
<reference evidence="1 2" key="1">
    <citation type="submission" date="2017-08" db="EMBL/GenBank/DDBJ databases">
        <title>Identification and genetic characteristics of simultaneous BTEX- and naphthalene-degrading Paraburkholderia sp. BN5 isolated from petroleum-contaminated soil.</title>
        <authorList>
            <person name="Lee Y."/>
            <person name="Jeon C.O."/>
        </authorList>
    </citation>
    <scope>NUCLEOTIDE SEQUENCE [LARGE SCALE GENOMIC DNA]</scope>
    <source>
        <strain evidence="1 2">BN5</strain>
    </source>
</reference>
<dbReference type="EMBL" id="CP022989">
    <property type="protein sequence ID" value="ASV96825.1"/>
    <property type="molecule type" value="Genomic_DNA"/>
</dbReference>
<organism evidence="1 2">
    <name type="scientific">Paraburkholderia aromaticivorans</name>
    <dbReference type="NCBI Taxonomy" id="2026199"/>
    <lineage>
        <taxon>Bacteria</taxon>
        <taxon>Pseudomonadati</taxon>
        <taxon>Pseudomonadota</taxon>
        <taxon>Betaproteobacteria</taxon>
        <taxon>Burkholderiales</taxon>
        <taxon>Burkholderiaceae</taxon>
        <taxon>Paraburkholderia</taxon>
    </lineage>
</organism>